<comment type="similarity">
    <text evidence="3 12">Belongs to the peptidase S26 family.</text>
</comment>
<dbReference type="Gene3D" id="2.10.109.10">
    <property type="entry name" value="Umud Fragment, subunit A"/>
    <property type="match status" value="1"/>
</dbReference>
<evidence type="ECO:0000256" key="11">
    <source>
        <dbReference type="PIRSR" id="PIRSR600223-1"/>
    </source>
</evidence>
<evidence type="ECO:0000256" key="10">
    <source>
        <dbReference type="ARBA" id="ARBA00023136"/>
    </source>
</evidence>
<dbReference type="CDD" id="cd06530">
    <property type="entry name" value="S26_SPase_I"/>
    <property type="match status" value="1"/>
</dbReference>
<dbReference type="InterPro" id="IPR019533">
    <property type="entry name" value="Peptidase_S26"/>
</dbReference>
<keyword evidence="9" id="KW-1133">Transmembrane helix</keyword>
<keyword evidence="15" id="KW-1185">Reference proteome</keyword>
<dbReference type="SUPFAM" id="SSF51306">
    <property type="entry name" value="LexA/Signal peptidase"/>
    <property type="match status" value="1"/>
</dbReference>
<dbReference type="NCBIfam" id="TIGR02227">
    <property type="entry name" value="sigpep_I_bact"/>
    <property type="match status" value="1"/>
</dbReference>
<evidence type="ECO:0000256" key="6">
    <source>
        <dbReference type="ARBA" id="ARBA00022670"/>
    </source>
</evidence>
<dbReference type="PANTHER" id="PTHR43390">
    <property type="entry name" value="SIGNAL PEPTIDASE I"/>
    <property type="match status" value="1"/>
</dbReference>
<evidence type="ECO:0000256" key="9">
    <source>
        <dbReference type="ARBA" id="ARBA00022989"/>
    </source>
</evidence>
<reference evidence="14" key="1">
    <citation type="journal article" date="2023" name="Int. J. Syst. Evol. Microbiol.">
        <title>Collibacillus ludicampi gen. nov., sp. nov., a new soil bacterium of the family Alicyclobacillaceae.</title>
        <authorList>
            <person name="Jojima T."/>
            <person name="Ioku Y."/>
            <person name="Fukuta Y."/>
            <person name="Shirasaka N."/>
            <person name="Matsumura Y."/>
            <person name="Mori M."/>
        </authorList>
    </citation>
    <scope>NUCLEOTIDE SEQUENCE</scope>
    <source>
        <strain evidence="14">TP075</strain>
    </source>
</reference>
<evidence type="ECO:0000313" key="14">
    <source>
        <dbReference type="EMBL" id="GIM45907.1"/>
    </source>
</evidence>
<dbReference type="InterPro" id="IPR036286">
    <property type="entry name" value="LexA/Signal_pep-like_sf"/>
</dbReference>
<evidence type="ECO:0000256" key="4">
    <source>
        <dbReference type="ARBA" id="ARBA00013208"/>
    </source>
</evidence>
<dbReference type="AlphaFoldDB" id="A0AAV4LDH8"/>
<evidence type="ECO:0000313" key="15">
    <source>
        <dbReference type="Proteomes" id="UP001057291"/>
    </source>
</evidence>
<dbReference type="GO" id="GO:0005886">
    <property type="term" value="C:plasma membrane"/>
    <property type="evidence" value="ECO:0007669"/>
    <property type="project" value="UniProtKB-SubCell"/>
</dbReference>
<dbReference type="Proteomes" id="UP001057291">
    <property type="component" value="Unassembled WGS sequence"/>
</dbReference>
<dbReference type="RefSeq" id="WP_282199067.1">
    <property type="nucleotide sequence ID" value="NZ_BOQE01000001.1"/>
</dbReference>
<keyword evidence="8 12" id="KW-0378">Hydrolase</keyword>
<comment type="caution">
    <text evidence="14">The sequence shown here is derived from an EMBL/GenBank/DDBJ whole genome shotgun (WGS) entry which is preliminary data.</text>
</comment>
<comment type="catalytic activity">
    <reaction evidence="1 12">
        <text>Cleavage of hydrophobic, N-terminal signal or leader sequences from secreted and periplasmic proteins.</text>
        <dbReference type="EC" id="3.4.21.89"/>
    </reaction>
</comment>
<dbReference type="PROSITE" id="PS00760">
    <property type="entry name" value="SPASE_I_2"/>
    <property type="match status" value="1"/>
</dbReference>
<gene>
    <name evidence="14" type="primary">sipS</name>
    <name evidence="14" type="ORF">DNHGIG_14560</name>
</gene>
<dbReference type="Pfam" id="PF10502">
    <property type="entry name" value="Peptidase_S26"/>
    <property type="match status" value="1"/>
</dbReference>
<evidence type="ECO:0000256" key="1">
    <source>
        <dbReference type="ARBA" id="ARBA00000677"/>
    </source>
</evidence>
<evidence type="ECO:0000256" key="7">
    <source>
        <dbReference type="ARBA" id="ARBA00022692"/>
    </source>
</evidence>
<dbReference type="InterPro" id="IPR019758">
    <property type="entry name" value="Pept_S26A_signal_pept_1_CS"/>
</dbReference>
<organism evidence="14 15">
    <name type="scientific">Collibacillus ludicampi</name>
    <dbReference type="NCBI Taxonomy" id="2771369"/>
    <lineage>
        <taxon>Bacteria</taxon>
        <taxon>Bacillati</taxon>
        <taxon>Bacillota</taxon>
        <taxon>Bacilli</taxon>
        <taxon>Bacillales</taxon>
        <taxon>Alicyclobacillaceae</taxon>
        <taxon>Collibacillus</taxon>
    </lineage>
</organism>
<feature type="active site" evidence="11">
    <location>
        <position position="80"/>
    </location>
</feature>
<dbReference type="GO" id="GO:0004252">
    <property type="term" value="F:serine-type endopeptidase activity"/>
    <property type="evidence" value="ECO:0007669"/>
    <property type="project" value="InterPro"/>
</dbReference>
<evidence type="ECO:0000256" key="2">
    <source>
        <dbReference type="ARBA" id="ARBA00004401"/>
    </source>
</evidence>
<dbReference type="PRINTS" id="PR00727">
    <property type="entry name" value="LEADERPTASE"/>
</dbReference>
<dbReference type="PANTHER" id="PTHR43390:SF1">
    <property type="entry name" value="CHLOROPLAST PROCESSING PEPTIDASE"/>
    <property type="match status" value="1"/>
</dbReference>
<evidence type="ECO:0000256" key="12">
    <source>
        <dbReference type="RuleBase" id="RU362042"/>
    </source>
</evidence>
<proteinExistence type="inferred from homology"/>
<feature type="active site" evidence="11">
    <location>
        <position position="39"/>
    </location>
</feature>
<keyword evidence="5" id="KW-1003">Cell membrane</keyword>
<comment type="subcellular location">
    <subcellularLocation>
        <location evidence="2">Cell membrane</location>
        <topology evidence="2">Single-pass type II membrane protein</topology>
    </subcellularLocation>
    <subcellularLocation>
        <location evidence="12">Membrane</location>
        <topology evidence="12">Single-pass type II membrane protein</topology>
    </subcellularLocation>
</comment>
<dbReference type="InterPro" id="IPR019757">
    <property type="entry name" value="Pept_S26A_signal_pept_1_Lys-AS"/>
</dbReference>
<dbReference type="PROSITE" id="PS00761">
    <property type="entry name" value="SPASE_I_3"/>
    <property type="match status" value="1"/>
</dbReference>
<evidence type="ECO:0000256" key="3">
    <source>
        <dbReference type="ARBA" id="ARBA00009370"/>
    </source>
</evidence>
<keyword evidence="7" id="KW-0812">Transmembrane</keyword>
<keyword evidence="10" id="KW-0472">Membrane</keyword>
<protein>
    <recommendedName>
        <fullName evidence="4 12">Signal peptidase I</fullName>
        <ecNumber evidence="4 12">3.4.21.89</ecNumber>
    </recommendedName>
</protein>
<evidence type="ECO:0000259" key="13">
    <source>
        <dbReference type="Pfam" id="PF10502"/>
    </source>
</evidence>
<name>A0AAV4LDH8_9BACL</name>
<dbReference type="FunFam" id="2.10.109.10:FF:000008">
    <property type="entry name" value="Signal peptidase I"/>
    <property type="match status" value="1"/>
</dbReference>
<dbReference type="GO" id="GO:0006465">
    <property type="term" value="P:signal peptide processing"/>
    <property type="evidence" value="ECO:0007669"/>
    <property type="project" value="InterPro"/>
</dbReference>
<feature type="domain" description="Peptidase S26" evidence="13">
    <location>
        <begin position="8"/>
        <end position="174"/>
    </location>
</feature>
<evidence type="ECO:0000256" key="8">
    <source>
        <dbReference type="ARBA" id="ARBA00022801"/>
    </source>
</evidence>
<dbReference type="InterPro" id="IPR000223">
    <property type="entry name" value="Pept_S26A_signal_pept_1"/>
</dbReference>
<accession>A0AAV4LDH8</accession>
<dbReference type="GO" id="GO:0009003">
    <property type="term" value="F:signal peptidase activity"/>
    <property type="evidence" value="ECO:0007669"/>
    <property type="project" value="UniProtKB-EC"/>
</dbReference>
<sequence length="192" mass="21437">MNLKAATLWEWMKSIAIALLLAFLVQKFIVEFFVVSGPSMNHTLANNERLLVNKIPYYFHNPQRGDIIIFQENPTEAWVKRVIGLPGDKIKIDHGQLYINGVKVDEPYINNPMSPTYDFPAATPTGKSSSQASITVPPGELFVMGDNRDVSVDSRVIGPIKISQVIGQAEAVVYPFDQIKWLSRPDSLAHLS</sequence>
<dbReference type="EMBL" id="BOQE01000001">
    <property type="protein sequence ID" value="GIM45907.1"/>
    <property type="molecule type" value="Genomic_DNA"/>
</dbReference>
<evidence type="ECO:0000256" key="5">
    <source>
        <dbReference type="ARBA" id="ARBA00022475"/>
    </source>
</evidence>
<dbReference type="EC" id="3.4.21.89" evidence="4 12"/>
<keyword evidence="6 12" id="KW-0645">Protease</keyword>